<reference evidence="1 2" key="1">
    <citation type="submission" date="2015-07" db="EMBL/GenBank/DDBJ databases">
        <title>Genome sequence of Levilinea saccharolytica DSM 16555.</title>
        <authorList>
            <person name="Hemp J."/>
            <person name="Ward L.M."/>
            <person name="Pace L.A."/>
            <person name="Fischer W.W."/>
        </authorList>
    </citation>
    <scope>NUCLEOTIDE SEQUENCE [LARGE SCALE GENOMIC DNA]</scope>
    <source>
        <strain evidence="1 2">KIBI-1</strain>
    </source>
</reference>
<evidence type="ECO:0000313" key="2">
    <source>
        <dbReference type="Proteomes" id="UP000050501"/>
    </source>
</evidence>
<accession>A0A0P6YFA7</accession>
<evidence type="ECO:0000313" key="1">
    <source>
        <dbReference type="EMBL" id="KPL90851.1"/>
    </source>
</evidence>
<gene>
    <name evidence="1" type="ORF">ADN01_02010</name>
</gene>
<dbReference type="AlphaFoldDB" id="A0A0P6YFA7"/>
<organism evidence="1 2">
    <name type="scientific">Levilinea saccharolytica</name>
    <dbReference type="NCBI Taxonomy" id="229921"/>
    <lineage>
        <taxon>Bacteria</taxon>
        <taxon>Bacillati</taxon>
        <taxon>Chloroflexota</taxon>
        <taxon>Anaerolineae</taxon>
        <taxon>Anaerolineales</taxon>
        <taxon>Anaerolineaceae</taxon>
        <taxon>Levilinea</taxon>
    </lineage>
</organism>
<dbReference type="EMBL" id="LGCM01000008">
    <property type="protein sequence ID" value="KPL90851.1"/>
    <property type="molecule type" value="Genomic_DNA"/>
</dbReference>
<sequence length="214" mass="23732">MRKAFLYATLLLVLVAVATTAFIPTVRAQVVDWINDQITVFSFLTPHSKVQVGLFSDGSLGFTPLYPNYLPYGDWVMVPDSYTDEVTNLDTLKLTINKDDQFVILNERKTLLGETLPLGREIKVNDLPAVLFTGLSGEVDARIPLAKDGGVQPEPNGQVYLNPIQYTDGVRLTWQIGEIRLEILSNLTLKQVLKIASSLQNVEAQPAQMTTVEP</sequence>
<keyword evidence="2" id="KW-1185">Reference proteome</keyword>
<protein>
    <submittedName>
        <fullName evidence="1">Uncharacterized protein</fullName>
    </submittedName>
</protein>
<proteinExistence type="predicted"/>
<name>A0A0P6YFA7_9CHLR</name>
<comment type="caution">
    <text evidence="1">The sequence shown here is derived from an EMBL/GenBank/DDBJ whole genome shotgun (WGS) entry which is preliminary data.</text>
</comment>
<dbReference type="Proteomes" id="UP000050501">
    <property type="component" value="Unassembled WGS sequence"/>
</dbReference>